<keyword evidence="3" id="KW-1185">Reference proteome</keyword>
<protein>
    <submittedName>
        <fullName evidence="2">Uncharacterized protein</fullName>
    </submittedName>
</protein>
<reference evidence="2" key="1">
    <citation type="submission" date="2020-08" db="EMBL/GenBank/DDBJ databases">
        <title>Whole genome shotgun sequence of Polymorphospora rubra NBRC 101157.</title>
        <authorList>
            <person name="Komaki H."/>
            <person name="Tamura T."/>
        </authorList>
    </citation>
    <scope>NUCLEOTIDE SEQUENCE</scope>
    <source>
        <strain evidence="2">NBRC 101157</strain>
    </source>
</reference>
<dbReference type="EMBL" id="AP023359">
    <property type="protein sequence ID" value="BCJ63012.1"/>
    <property type="molecule type" value="Genomic_DNA"/>
</dbReference>
<feature type="compositionally biased region" description="Basic residues" evidence="1">
    <location>
        <begin position="1"/>
        <end position="12"/>
    </location>
</feature>
<sequence length="205" mass="21633">MGWRWFRGRRKTSAGSGTGAHCATGTAKVRTEPVVTSPPAPAPTVEAMIALVNQVCANFARAEVARATAEHSTSRAEYDNSIARAGEWDALVNEQWRALAKALRVGLPKGAQVERFQPVRPLPNGHVELHLHDPSARRLVVLLTGEQALAVGAHLTATGAIVLDRIGQLNSGLPHVKAAPPFAPNGTVRQPATPPDAAGPPADRP</sequence>
<evidence type="ECO:0000313" key="3">
    <source>
        <dbReference type="Proteomes" id="UP000680866"/>
    </source>
</evidence>
<dbReference type="Proteomes" id="UP000680866">
    <property type="component" value="Chromosome"/>
</dbReference>
<evidence type="ECO:0000313" key="2">
    <source>
        <dbReference type="EMBL" id="BCJ63012.1"/>
    </source>
</evidence>
<dbReference type="KEGG" id="pry:Prubr_00330"/>
<feature type="region of interest" description="Disordered" evidence="1">
    <location>
        <begin position="177"/>
        <end position="205"/>
    </location>
</feature>
<gene>
    <name evidence="2" type="ORF">Prubr_00330</name>
</gene>
<accession>A0A810MQ43</accession>
<name>A0A810MQ43_9ACTN</name>
<proteinExistence type="predicted"/>
<feature type="region of interest" description="Disordered" evidence="1">
    <location>
        <begin position="1"/>
        <end position="38"/>
    </location>
</feature>
<dbReference type="AlphaFoldDB" id="A0A810MQ43"/>
<organism evidence="2 3">
    <name type="scientific">Polymorphospora rubra</name>
    <dbReference type="NCBI Taxonomy" id="338584"/>
    <lineage>
        <taxon>Bacteria</taxon>
        <taxon>Bacillati</taxon>
        <taxon>Actinomycetota</taxon>
        <taxon>Actinomycetes</taxon>
        <taxon>Micromonosporales</taxon>
        <taxon>Micromonosporaceae</taxon>
        <taxon>Polymorphospora</taxon>
    </lineage>
</organism>
<evidence type="ECO:0000256" key="1">
    <source>
        <dbReference type="SAM" id="MobiDB-lite"/>
    </source>
</evidence>